<dbReference type="SMART" id="SM00421">
    <property type="entry name" value="HTH_LUXR"/>
    <property type="match status" value="1"/>
</dbReference>
<dbReference type="Pfam" id="PF00196">
    <property type="entry name" value="GerE"/>
    <property type="match status" value="1"/>
</dbReference>
<dbReference type="InterPro" id="IPR016032">
    <property type="entry name" value="Sig_transdc_resp-reg_C-effctor"/>
</dbReference>
<evidence type="ECO:0000259" key="4">
    <source>
        <dbReference type="PROSITE" id="PS50043"/>
    </source>
</evidence>
<feature type="domain" description="HTH luxR-type" evidence="4">
    <location>
        <begin position="785"/>
        <end position="850"/>
    </location>
</feature>
<evidence type="ECO:0000256" key="2">
    <source>
        <dbReference type="ARBA" id="ARBA00023125"/>
    </source>
</evidence>
<gene>
    <name evidence="5" type="ORF">BJ960_000158</name>
</gene>
<dbReference type="InterPro" id="IPR027417">
    <property type="entry name" value="P-loop_NTPase"/>
</dbReference>
<reference evidence="5 6" key="1">
    <citation type="submission" date="2020-07" db="EMBL/GenBank/DDBJ databases">
        <title>Sequencing the genomes of 1000 actinobacteria strains.</title>
        <authorList>
            <person name="Klenk H.-P."/>
        </authorList>
    </citation>
    <scope>NUCLEOTIDE SEQUENCE [LARGE SCALE GENOMIC DNA]</scope>
    <source>
        <strain evidence="5 6">DSM 17380</strain>
    </source>
</reference>
<dbReference type="PROSITE" id="PS00622">
    <property type="entry name" value="HTH_LUXR_1"/>
    <property type="match status" value="1"/>
</dbReference>
<evidence type="ECO:0000313" key="6">
    <source>
        <dbReference type="Proteomes" id="UP000586095"/>
    </source>
</evidence>
<dbReference type="PANTHER" id="PTHR44688">
    <property type="entry name" value="DNA-BINDING TRANSCRIPTIONAL ACTIVATOR DEVR_DOSR"/>
    <property type="match status" value="1"/>
</dbReference>
<dbReference type="CDD" id="cd06170">
    <property type="entry name" value="LuxR_C_like"/>
    <property type="match status" value="1"/>
</dbReference>
<evidence type="ECO:0000256" key="3">
    <source>
        <dbReference type="ARBA" id="ARBA00023163"/>
    </source>
</evidence>
<sequence length="850" mass="91952">MDDRAVSFRKTTEIIASGGSVEILGEHGVGKSHLVHQIVEHFRNLTWRVIEVRGIYAYRTTPFACLSLAGVETAPSGRGFSVGAVVTELAALLGDDDALLVLEDADFIDDASWGALSAVCSRKRIPTIVSRLPGSSRHRVGNQLEGLSIAPGFGVRLGPLGFDELAAVIERATGHPMHPSTTSSVFAESGGNVGLALTMVRAAIHDGKMQLDRGSWVASGTFWSNALIPYVDALLAELTDEQWDALEILALLGIVELDTLVEFTGHEVPTQLEDLALIGLYPSAGRLLVTVQPPLLVDFFRQRPAAARRHKLSKMLEAHLGGDTAKAIPFHLPELTATPDAPFVRLVHEHLRNRMLVAQSEWSRSPSRTTLANLIEISVSAGATQEELEELFDLAAGLPAEASEAIMVRWVLLQVDHWLFISREFDRALTTLVEESGRFPRLGPLLNVRAFEVQGALLPQADPDLLPDPKDTRLDVRVRVAVHEALGAHLLRDGNPAAARAHYAAAESIDVRPPSIERTGFVIMTEYFGGHPDLARTYAEQGLAAARESFDNLAIRGFCYISALIDIFDGRYWRAEESIRLALSLGEPIRQPPFVHLSLIVMGAVLAAVRGDLRTAQLLQAQYEALPVPDSLLPGGTRGWASAHITAAAGDAAAGADLAEAGGDELWARGSKLNAGLTYLTALDLDPTSDRLDRLRERLTSLASEYFARRLELFESIVAGAAGKAAATGTQLAAGGFYGDALTAYRVAQNLAEEAGDAAKAEAHKQQYDELRAELPREEFGDIHAENLGSQLTAREQEITRLVLAGATNQQIADRLVLSVRTIESHMHRIMKKTGVRKRGDLASVVNLPG</sequence>
<dbReference type="SUPFAM" id="SSF52540">
    <property type="entry name" value="P-loop containing nucleoside triphosphate hydrolases"/>
    <property type="match status" value="1"/>
</dbReference>
<dbReference type="Gene3D" id="1.10.10.10">
    <property type="entry name" value="Winged helix-like DNA-binding domain superfamily/Winged helix DNA-binding domain"/>
    <property type="match status" value="1"/>
</dbReference>
<dbReference type="AlphaFoldDB" id="A0A852R0Z6"/>
<accession>A0A852R0Z6</accession>
<dbReference type="PROSITE" id="PS50043">
    <property type="entry name" value="HTH_LUXR_2"/>
    <property type="match status" value="1"/>
</dbReference>
<dbReference type="EMBL" id="JACCBD010000001">
    <property type="protein sequence ID" value="NYD25355.1"/>
    <property type="molecule type" value="Genomic_DNA"/>
</dbReference>
<dbReference type="RefSeq" id="WP_185985860.1">
    <property type="nucleotide sequence ID" value="NZ_BAAALZ010000003.1"/>
</dbReference>
<evidence type="ECO:0000313" key="5">
    <source>
        <dbReference type="EMBL" id="NYD25355.1"/>
    </source>
</evidence>
<name>A0A852R0Z6_9MICO</name>
<dbReference type="PRINTS" id="PR00038">
    <property type="entry name" value="HTHLUXR"/>
</dbReference>
<protein>
    <submittedName>
        <fullName evidence="5">DNA-binding CsgD family transcriptional regulator</fullName>
    </submittedName>
</protein>
<dbReference type="InterPro" id="IPR000792">
    <property type="entry name" value="Tscrpt_reg_LuxR_C"/>
</dbReference>
<organism evidence="5 6">
    <name type="scientific">Leucobacter aridicollis</name>
    <dbReference type="NCBI Taxonomy" id="283878"/>
    <lineage>
        <taxon>Bacteria</taxon>
        <taxon>Bacillati</taxon>
        <taxon>Actinomycetota</taxon>
        <taxon>Actinomycetes</taxon>
        <taxon>Micrococcales</taxon>
        <taxon>Microbacteriaceae</taxon>
        <taxon>Leucobacter</taxon>
    </lineage>
</organism>
<keyword evidence="1" id="KW-0805">Transcription regulation</keyword>
<proteinExistence type="predicted"/>
<dbReference type="Proteomes" id="UP000586095">
    <property type="component" value="Unassembled WGS sequence"/>
</dbReference>
<dbReference type="GO" id="GO:0006355">
    <property type="term" value="P:regulation of DNA-templated transcription"/>
    <property type="evidence" value="ECO:0007669"/>
    <property type="project" value="InterPro"/>
</dbReference>
<keyword evidence="3" id="KW-0804">Transcription</keyword>
<comment type="caution">
    <text evidence="5">The sequence shown here is derived from an EMBL/GenBank/DDBJ whole genome shotgun (WGS) entry which is preliminary data.</text>
</comment>
<keyword evidence="2 5" id="KW-0238">DNA-binding</keyword>
<dbReference type="GO" id="GO:0003677">
    <property type="term" value="F:DNA binding"/>
    <property type="evidence" value="ECO:0007669"/>
    <property type="project" value="UniProtKB-KW"/>
</dbReference>
<keyword evidence="6" id="KW-1185">Reference proteome</keyword>
<evidence type="ECO:0000256" key="1">
    <source>
        <dbReference type="ARBA" id="ARBA00023015"/>
    </source>
</evidence>
<dbReference type="PANTHER" id="PTHR44688:SF16">
    <property type="entry name" value="DNA-BINDING TRANSCRIPTIONAL ACTIVATOR DEVR_DOSR"/>
    <property type="match status" value="1"/>
</dbReference>
<dbReference type="SUPFAM" id="SSF46894">
    <property type="entry name" value="C-terminal effector domain of the bipartite response regulators"/>
    <property type="match status" value="1"/>
</dbReference>
<dbReference type="InterPro" id="IPR036388">
    <property type="entry name" value="WH-like_DNA-bd_sf"/>
</dbReference>